<gene>
    <name evidence="1" type="ORF">AVLFYP127_00449</name>
</gene>
<proteinExistence type="predicted"/>
<dbReference type="RefSeq" id="WP_156329027.1">
    <property type="nucleotide sequence ID" value="NZ_CACRSW010000023.1"/>
</dbReference>
<dbReference type="AlphaFoldDB" id="A0A6N2T1R5"/>
<dbReference type="Pfam" id="PF05135">
    <property type="entry name" value="Phage_connect_1"/>
    <property type="match status" value="1"/>
</dbReference>
<sequence>MDNFKMYENLIGDIDKDLIQSIEDLQKAKMIDVMSSFLVLKEIPDELNYILVELTIYRFNKIGSEGMTSESKTAGTESYDPNYEDKLLNKCLDYAKNSSGLQAKWGVKLL</sequence>
<name>A0A6N2T1R5_9FIRM</name>
<accession>A0A6N2T1R5</accession>
<dbReference type="EMBL" id="CACRSW010000023">
    <property type="protein sequence ID" value="VYS99697.1"/>
    <property type="molecule type" value="Genomic_DNA"/>
</dbReference>
<protein>
    <submittedName>
        <fullName evidence="1">Uncharacterized protein</fullName>
    </submittedName>
</protein>
<organism evidence="1">
    <name type="scientific">Anaerococcus vaginalis</name>
    <dbReference type="NCBI Taxonomy" id="33037"/>
    <lineage>
        <taxon>Bacteria</taxon>
        <taxon>Bacillati</taxon>
        <taxon>Bacillota</taxon>
        <taxon>Tissierellia</taxon>
        <taxon>Tissierellales</taxon>
        <taxon>Peptoniphilaceae</taxon>
        <taxon>Anaerococcus</taxon>
    </lineage>
</organism>
<dbReference type="InterPro" id="IPR021146">
    <property type="entry name" value="Phage_gp6-like_head-tail"/>
</dbReference>
<reference evidence="1" key="1">
    <citation type="submission" date="2019-11" db="EMBL/GenBank/DDBJ databases">
        <authorList>
            <person name="Feng L."/>
        </authorList>
    </citation>
    <scope>NUCLEOTIDE SEQUENCE</scope>
    <source>
        <strain evidence="1">AvaginalisLFYP127</strain>
    </source>
</reference>
<evidence type="ECO:0000313" key="1">
    <source>
        <dbReference type="EMBL" id="VYS99697.1"/>
    </source>
</evidence>